<dbReference type="EMBL" id="CAJHJT010000001">
    <property type="protein sequence ID" value="CAD6992924.1"/>
    <property type="molecule type" value="Genomic_DNA"/>
</dbReference>
<dbReference type="AlphaFoldDB" id="A0A811U1J2"/>
<protein>
    <submittedName>
        <fullName evidence="1">(Mediterranean fruit fly) hypothetical protein</fullName>
    </submittedName>
</protein>
<sequence>MKSRTLMLLMLHDHNIIKSCSGYMETEMQDARPVAAAILSKECCNSSNNNNSDNKTVPHLRIAHPVAPSIAAQQQLLTTVRRAAEGGGWGLEAGCWLVVSCVGRHCQGNWLTIINGLRK</sequence>
<reference evidence="1" key="1">
    <citation type="submission" date="2020-11" db="EMBL/GenBank/DDBJ databases">
        <authorList>
            <person name="Whitehead M."/>
        </authorList>
    </citation>
    <scope>NUCLEOTIDE SEQUENCE</scope>
    <source>
        <strain evidence="1">EGII</strain>
    </source>
</reference>
<gene>
    <name evidence="1" type="ORF">CCAP1982_LOCUS1757</name>
</gene>
<proteinExistence type="predicted"/>
<organism evidence="1 2">
    <name type="scientific">Ceratitis capitata</name>
    <name type="common">Mediterranean fruit fly</name>
    <name type="synonym">Tephritis capitata</name>
    <dbReference type="NCBI Taxonomy" id="7213"/>
    <lineage>
        <taxon>Eukaryota</taxon>
        <taxon>Metazoa</taxon>
        <taxon>Ecdysozoa</taxon>
        <taxon>Arthropoda</taxon>
        <taxon>Hexapoda</taxon>
        <taxon>Insecta</taxon>
        <taxon>Pterygota</taxon>
        <taxon>Neoptera</taxon>
        <taxon>Endopterygota</taxon>
        <taxon>Diptera</taxon>
        <taxon>Brachycera</taxon>
        <taxon>Muscomorpha</taxon>
        <taxon>Tephritoidea</taxon>
        <taxon>Tephritidae</taxon>
        <taxon>Ceratitis</taxon>
        <taxon>Ceratitis</taxon>
    </lineage>
</organism>
<keyword evidence="2" id="KW-1185">Reference proteome</keyword>
<accession>A0A811U1J2</accession>
<comment type="caution">
    <text evidence="1">The sequence shown here is derived from an EMBL/GenBank/DDBJ whole genome shotgun (WGS) entry which is preliminary data.</text>
</comment>
<dbReference type="Proteomes" id="UP000606786">
    <property type="component" value="Unassembled WGS sequence"/>
</dbReference>
<evidence type="ECO:0000313" key="1">
    <source>
        <dbReference type="EMBL" id="CAD6992924.1"/>
    </source>
</evidence>
<name>A0A811U1J2_CERCA</name>
<evidence type="ECO:0000313" key="2">
    <source>
        <dbReference type="Proteomes" id="UP000606786"/>
    </source>
</evidence>